<dbReference type="AlphaFoldDB" id="A0A3N4GWY9"/>
<accession>A0A3N4GWY9</accession>
<dbReference type="RefSeq" id="WP_123926623.1">
    <property type="nucleotide sequence ID" value="NZ_JBPSDP010000003.1"/>
</dbReference>
<dbReference type="Proteomes" id="UP000267536">
    <property type="component" value="Unassembled WGS sequence"/>
</dbReference>
<dbReference type="OrthoDB" id="4381509at2"/>
<evidence type="ECO:0000313" key="3">
    <source>
        <dbReference type="Proteomes" id="UP000267536"/>
    </source>
</evidence>
<comment type="caution">
    <text evidence="2">The sequence shown here is derived from an EMBL/GenBank/DDBJ whole genome shotgun (WGS) entry which is preliminary data.</text>
</comment>
<gene>
    <name evidence="2" type="ORF">EF294_05935</name>
</gene>
<protein>
    <submittedName>
        <fullName evidence="2">Uncharacterized protein</fullName>
    </submittedName>
</protein>
<sequence>MAARRTMVRTLSGIGIGVMLSAGAALAAGTGQADAAPNIHCAGQLCHNYGDQIGIGFGTYQCPNGIQYPSFAVVPPFGTAAVYPANCGGVKSLY</sequence>
<evidence type="ECO:0000313" key="2">
    <source>
        <dbReference type="EMBL" id="RPA65358.1"/>
    </source>
</evidence>
<keyword evidence="3" id="KW-1185">Reference proteome</keyword>
<evidence type="ECO:0000256" key="1">
    <source>
        <dbReference type="SAM" id="SignalP"/>
    </source>
</evidence>
<name>A0A3N4GWY9_9ACTN</name>
<keyword evidence="1" id="KW-0732">Signal</keyword>
<organism evidence="2 3">
    <name type="scientific">Gordonia oryzae</name>
    <dbReference type="NCBI Taxonomy" id="2487349"/>
    <lineage>
        <taxon>Bacteria</taxon>
        <taxon>Bacillati</taxon>
        <taxon>Actinomycetota</taxon>
        <taxon>Actinomycetes</taxon>
        <taxon>Mycobacteriales</taxon>
        <taxon>Gordoniaceae</taxon>
        <taxon>Gordonia</taxon>
    </lineage>
</organism>
<feature type="signal peptide" evidence="1">
    <location>
        <begin position="1"/>
        <end position="27"/>
    </location>
</feature>
<reference evidence="2 3" key="1">
    <citation type="submission" date="2018-11" db="EMBL/GenBank/DDBJ databases">
        <title>Draft genome sequence of Gordonia sp. RS15-1S isolated from rice stems.</title>
        <authorList>
            <person name="Muangham S."/>
        </authorList>
    </citation>
    <scope>NUCLEOTIDE SEQUENCE [LARGE SCALE GENOMIC DNA]</scope>
    <source>
        <strain evidence="2 3">RS15-1S</strain>
    </source>
</reference>
<proteinExistence type="predicted"/>
<feature type="chain" id="PRO_5038830485" evidence="1">
    <location>
        <begin position="28"/>
        <end position="94"/>
    </location>
</feature>
<dbReference type="EMBL" id="RKMH01000003">
    <property type="protein sequence ID" value="RPA65358.1"/>
    <property type="molecule type" value="Genomic_DNA"/>
</dbReference>